<dbReference type="InterPro" id="IPR032466">
    <property type="entry name" value="Metal_Hydrolase"/>
</dbReference>
<feature type="non-terminal residue" evidence="1">
    <location>
        <position position="1"/>
    </location>
</feature>
<comment type="caution">
    <text evidence="1">The sequence shown here is derived from an EMBL/GenBank/DDBJ whole genome shotgun (WGS) entry which is preliminary data.</text>
</comment>
<keyword evidence="1" id="KW-0378">Hydrolase</keyword>
<evidence type="ECO:0000313" key="1">
    <source>
        <dbReference type="EMBL" id="EQD55855.1"/>
    </source>
</evidence>
<dbReference type="Pfam" id="PF01026">
    <property type="entry name" value="TatD_DNase"/>
    <property type="match status" value="1"/>
</dbReference>
<proteinExistence type="predicted"/>
<dbReference type="GO" id="GO:0016788">
    <property type="term" value="F:hydrolase activity, acting on ester bonds"/>
    <property type="evidence" value="ECO:0007669"/>
    <property type="project" value="InterPro"/>
</dbReference>
<organism evidence="1">
    <name type="scientific">mine drainage metagenome</name>
    <dbReference type="NCBI Taxonomy" id="410659"/>
    <lineage>
        <taxon>unclassified sequences</taxon>
        <taxon>metagenomes</taxon>
        <taxon>ecological metagenomes</taxon>
    </lineage>
</organism>
<reference evidence="1" key="2">
    <citation type="journal article" date="2014" name="ISME J.">
        <title>Microbial stratification in low pH oxic and suboxic macroscopic growths along an acid mine drainage.</title>
        <authorList>
            <person name="Mendez-Garcia C."/>
            <person name="Mesa V."/>
            <person name="Sprenger R.R."/>
            <person name="Richter M."/>
            <person name="Diez M.S."/>
            <person name="Solano J."/>
            <person name="Bargiela R."/>
            <person name="Golyshina O.V."/>
            <person name="Manteca A."/>
            <person name="Ramos J.L."/>
            <person name="Gallego J.R."/>
            <person name="Llorente I."/>
            <person name="Martins Dos Santos V.A."/>
            <person name="Jensen O.N."/>
            <person name="Pelaez A.I."/>
            <person name="Sanchez J."/>
            <person name="Ferrer M."/>
        </authorList>
    </citation>
    <scope>NUCLEOTIDE SEQUENCE</scope>
</reference>
<dbReference type="AlphaFoldDB" id="T1BP95"/>
<dbReference type="SUPFAM" id="SSF51556">
    <property type="entry name" value="Metallo-dependent hydrolases"/>
    <property type="match status" value="1"/>
</dbReference>
<gene>
    <name evidence="1" type="ORF">B2A_05487</name>
</gene>
<protein>
    <submittedName>
        <fullName evidence="1">Deoxyribonuclease, TatD-related protein</fullName>
        <ecNumber evidence="1">3.1.21.-</ecNumber>
    </submittedName>
</protein>
<dbReference type="InterPro" id="IPR001130">
    <property type="entry name" value="TatD-like"/>
</dbReference>
<dbReference type="EMBL" id="AUZZ01003819">
    <property type="protein sequence ID" value="EQD55855.1"/>
    <property type="molecule type" value="Genomic_DNA"/>
</dbReference>
<dbReference type="Gene3D" id="3.20.20.140">
    <property type="entry name" value="Metal-dependent hydrolases"/>
    <property type="match status" value="1"/>
</dbReference>
<sequence length="52" mass="5593">PDSAWRGQRNEPARLPHILDEIAALRGQAPDEVAAATRDNACRLFGLSGDPP</sequence>
<dbReference type="EC" id="3.1.21.-" evidence="1"/>
<reference evidence="1" key="1">
    <citation type="submission" date="2013-08" db="EMBL/GenBank/DDBJ databases">
        <authorList>
            <person name="Mendez C."/>
            <person name="Richter M."/>
            <person name="Ferrer M."/>
            <person name="Sanchez J."/>
        </authorList>
    </citation>
    <scope>NUCLEOTIDE SEQUENCE</scope>
</reference>
<name>T1BP95_9ZZZZ</name>
<accession>T1BP95</accession>